<proteinExistence type="predicted"/>
<reference evidence="1" key="1">
    <citation type="submission" date="2020-04" db="EMBL/GenBank/DDBJ databases">
        <authorList>
            <person name="Chiriac C."/>
            <person name="Salcher M."/>
            <person name="Ghai R."/>
            <person name="Kavagutti S V."/>
        </authorList>
    </citation>
    <scope>NUCLEOTIDE SEQUENCE</scope>
</reference>
<name>A0A6J5MTA3_9CAUD</name>
<organism evidence="1">
    <name type="scientific">uncultured Caudovirales phage</name>
    <dbReference type="NCBI Taxonomy" id="2100421"/>
    <lineage>
        <taxon>Viruses</taxon>
        <taxon>Duplodnaviria</taxon>
        <taxon>Heunggongvirae</taxon>
        <taxon>Uroviricota</taxon>
        <taxon>Caudoviricetes</taxon>
        <taxon>Peduoviridae</taxon>
        <taxon>Maltschvirus</taxon>
        <taxon>Maltschvirus maltsch</taxon>
    </lineage>
</organism>
<accession>A0A6J5MTA3</accession>
<protein>
    <submittedName>
        <fullName evidence="1">Uncharacterized protein</fullName>
    </submittedName>
</protein>
<gene>
    <name evidence="1" type="ORF">UFOVP552_16</name>
</gene>
<evidence type="ECO:0000313" key="1">
    <source>
        <dbReference type="EMBL" id="CAB4149652.1"/>
    </source>
</evidence>
<sequence>MNARVEAGPLTIGLISNMVEPTVKVEIKAVISQTLLSTWTCFSPATPSINGHSLSGVNPESVLIGGMATL</sequence>
<dbReference type="EMBL" id="LR796523">
    <property type="protein sequence ID" value="CAB4149652.1"/>
    <property type="molecule type" value="Genomic_DNA"/>
</dbReference>